<dbReference type="Proteomes" id="UP000305906">
    <property type="component" value="Unassembled WGS sequence"/>
</dbReference>
<evidence type="ECO:0000313" key="3">
    <source>
        <dbReference type="Proteomes" id="UP000305906"/>
    </source>
</evidence>
<dbReference type="AlphaFoldDB" id="A0A5R9FP02"/>
<evidence type="ECO:0000313" key="2">
    <source>
        <dbReference type="EMBL" id="TLS45652.1"/>
    </source>
</evidence>
<dbReference type="EMBL" id="VBZC01000012">
    <property type="protein sequence ID" value="TLS45652.1"/>
    <property type="molecule type" value="Genomic_DNA"/>
</dbReference>
<feature type="domain" description="DUF4935" evidence="1">
    <location>
        <begin position="58"/>
        <end position="147"/>
    </location>
</feature>
<accession>A0A5R9FP02</accession>
<proteinExistence type="predicted"/>
<comment type="caution">
    <text evidence="2">The sequence shown here is derived from an EMBL/GenBank/DDBJ whole genome shotgun (WGS) entry which is preliminary data.</text>
</comment>
<name>A0A5R9FP02_9ACTN</name>
<organism evidence="2 3">
    <name type="scientific">Streptomyces montanus</name>
    <dbReference type="NCBI Taxonomy" id="2580423"/>
    <lineage>
        <taxon>Bacteria</taxon>
        <taxon>Bacillati</taxon>
        <taxon>Actinomycetota</taxon>
        <taxon>Actinomycetes</taxon>
        <taxon>Kitasatosporales</taxon>
        <taxon>Streptomycetaceae</taxon>
        <taxon>Streptomyces</taxon>
    </lineage>
</organism>
<keyword evidence="3" id="KW-1185">Reference proteome</keyword>
<evidence type="ECO:0000259" key="1">
    <source>
        <dbReference type="Pfam" id="PF16289"/>
    </source>
</evidence>
<protein>
    <recommendedName>
        <fullName evidence="1">DUF4935 domain-containing protein</fullName>
    </recommendedName>
</protein>
<dbReference type="InterPro" id="IPR032557">
    <property type="entry name" value="DUF4935"/>
</dbReference>
<reference evidence="2 3" key="1">
    <citation type="submission" date="2019-05" db="EMBL/GenBank/DDBJ databases">
        <title>Streptomyces sp. NEAU-C151, a novel actinomycete isolated from soil.</title>
        <authorList>
            <person name="Han L."/>
            <person name="Jiang H."/>
        </authorList>
    </citation>
    <scope>NUCLEOTIDE SEQUENCE [LARGE SCALE GENOMIC DNA]</scope>
    <source>
        <strain evidence="2 3">NEAU-C151</strain>
    </source>
</reference>
<dbReference type="Pfam" id="PF16289">
    <property type="entry name" value="PIN_12"/>
    <property type="match status" value="1"/>
</dbReference>
<gene>
    <name evidence="2" type="ORF">FE633_12805</name>
</gene>
<sequence>MKTIRAAGVEGVAVPWMVMEELAAQRALRHREKFDAAYSALQALRQNTPWPLATRLPDYEPERLRQHWRDAYAAVVDVLPLSESALREAAFREANVLPPCKRLEVKGSTKPVKTGSRDATIWLSAVEYAREHPDETVYFVSKNTDDFGDGTSYQPPMSTDLQGVEDRFVHYTSLAEVVSRFTESTDIDEDAIRAQLAGEPATEAIAQEAWAKWKFDIDKRVIPQIVEPATFEVSVRALVSSDGVTVGGGRQRAVGWLQPPTVRFAGVGDVSTYRIGEHVWCTATASWLVGGLVMLSGLRAAMAGCAWETRLLMSPSNREAQLTVLRSQSPTSISAEELATLPEFPSPRLHLAGDEGPATATGWRSQGSVLELLLQSLTAWQYYRNTSPVEDA</sequence>